<accession>A0A1W1ZPH5</accession>
<keyword evidence="3" id="KW-1185">Reference proteome</keyword>
<dbReference type="OrthoDB" id="1753686at2"/>
<dbReference type="RefSeq" id="WP_084233891.1">
    <property type="nucleotide sequence ID" value="NZ_FWXW01000002.1"/>
</dbReference>
<reference evidence="2 3" key="1">
    <citation type="submission" date="2017-04" db="EMBL/GenBank/DDBJ databases">
        <authorList>
            <person name="Afonso C.L."/>
            <person name="Miller P.J."/>
            <person name="Scott M.A."/>
            <person name="Spackman E."/>
            <person name="Goraichik I."/>
            <person name="Dimitrov K.M."/>
            <person name="Suarez D.L."/>
            <person name="Swayne D.E."/>
        </authorList>
    </citation>
    <scope>NUCLEOTIDE SEQUENCE [LARGE SCALE GENOMIC DNA]</scope>
    <source>
        <strain evidence="2 3">DSM 12816</strain>
    </source>
</reference>
<dbReference type="STRING" id="1122930.SAMN02745168_1280"/>
<organism evidence="2 3">
    <name type="scientific">Papillibacter cinnamivorans DSM 12816</name>
    <dbReference type="NCBI Taxonomy" id="1122930"/>
    <lineage>
        <taxon>Bacteria</taxon>
        <taxon>Bacillati</taxon>
        <taxon>Bacillota</taxon>
        <taxon>Clostridia</taxon>
        <taxon>Eubacteriales</taxon>
        <taxon>Oscillospiraceae</taxon>
        <taxon>Papillibacter</taxon>
    </lineage>
</organism>
<feature type="domain" description="DUF6873" evidence="1">
    <location>
        <begin position="27"/>
        <end position="248"/>
    </location>
</feature>
<dbReference type="AlphaFoldDB" id="A0A1W1ZPH5"/>
<sequence length="254" mass="27479">MRRFLRKPNLPEGRVLAVLTGETYFEKLRPGLAARGAETIPVPENPLVASPLRGHADLSVCHAGEGDWIAAESVYITLKNRFFTAWGEKAGMQKDEGSQSPEYPRDCGLNAAVMGRLAVCGDKCDPVLEKILLQKGLEMIHVRQGYAKCSLCILSEKAAITSDTGIAAALQNRGLEILLIRPGHILLPGYDTGFIGGCCGKLGPRRIAFTGRLDGHPDHEAILRFIAAQGMTAEYLTEEPVFDAGSLLPALEEL</sequence>
<dbReference type="Proteomes" id="UP000192790">
    <property type="component" value="Unassembled WGS sequence"/>
</dbReference>
<dbReference type="EMBL" id="FWXW01000002">
    <property type="protein sequence ID" value="SMC50460.1"/>
    <property type="molecule type" value="Genomic_DNA"/>
</dbReference>
<proteinExistence type="predicted"/>
<dbReference type="InterPro" id="IPR049238">
    <property type="entry name" value="DUF6873"/>
</dbReference>
<evidence type="ECO:0000313" key="2">
    <source>
        <dbReference type="EMBL" id="SMC50460.1"/>
    </source>
</evidence>
<gene>
    <name evidence="2" type="ORF">SAMN02745168_1280</name>
</gene>
<protein>
    <recommendedName>
        <fullName evidence="1">DUF6873 domain-containing protein</fullName>
    </recommendedName>
</protein>
<dbReference type="Pfam" id="PF21778">
    <property type="entry name" value="DUF6873"/>
    <property type="match status" value="1"/>
</dbReference>
<evidence type="ECO:0000313" key="3">
    <source>
        <dbReference type="Proteomes" id="UP000192790"/>
    </source>
</evidence>
<name>A0A1W1ZPH5_9FIRM</name>
<evidence type="ECO:0000259" key="1">
    <source>
        <dbReference type="Pfam" id="PF21778"/>
    </source>
</evidence>